<organism evidence="2 3">
    <name type="scientific">Absidia repens</name>
    <dbReference type="NCBI Taxonomy" id="90262"/>
    <lineage>
        <taxon>Eukaryota</taxon>
        <taxon>Fungi</taxon>
        <taxon>Fungi incertae sedis</taxon>
        <taxon>Mucoromycota</taxon>
        <taxon>Mucoromycotina</taxon>
        <taxon>Mucoromycetes</taxon>
        <taxon>Mucorales</taxon>
        <taxon>Cunninghamellaceae</taxon>
        <taxon>Absidia</taxon>
    </lineage>
</organism>
<dbReference type="Proteomes" id="UP000193560">
    <property type="component" value="Unassembled WGS sequence"/>
</dbReference>
<proteinExistence type="predicted"/>
<keyword evidence="1" id="KW-0472">Membrane</keyword>
<accession>A0A1X2HY42</accession>
<reference evidence="2 3" key="1">
    <citation type="submission" date="2016-07" db="EMBL/GenBank/DDBJ databases">
        <title>Pervasive Adenine N6-methylation of Active Genes in Fungi.</title>
        <authorList>
            <consortium name="DOE Joint Genome Institute"/>
            <person name="Mondo S.J."/>
            <person name="Dannebaum R.O."/>
            <person name="Kuo R.C."/>
            <person name="Labutti K."/>
            <person name="Haridas S."/>
            <person name="Kuo A."/>
            <person name="Salamov A."/>
            <person name="Ahrendt S.R."/>
            <person name="Lipzen A."/>
            <person name="Sullivan W."/>
            <person name="Andreopoulos W.B."/>
            <person name="Clum A."/>
            <person name="Lindquist E."/>
            <person name="Daum C."/>
            <person name="Ramamoorthy G.K."/>
            <person name="Gryganskyi A."/>
            <person name="Culley D."/>
            <person name="Magnuson J.K."/>
            <person name="James T.Y."/>
            <person name="O'Malley M.A."/>
            <person name="Stajich J.E."/>
            <person name="Spatafora J.W."/>
            <person name="Visel A."/>
            <person name="Grigoriev I.V."/>
        </authorList>
    </citation>
    <scope>NUCLEOTIDE SEQUENCE [LARGE SCALE GENOMIC DNA]</scope>
    <source>
        <strain evidence="2 3">NRRL 1336</strain>
    </source>
</reference>
<dbReference type="AlphaFoldDB" id="A0A1X2HY42"/>
<name>A0A1X2HY42_9FUNG</name>
<evidence type="ECO:0000313" key="3">
    <source>
        <dbReference type="Proteomes" id="UP000193560"/>
    </source>
</evidence>
<feature type="transmembrane region" description="Helical" evidence="1">
    <location>
        <begin position="75"/>
        <end position="93"/>
    </location>
</feature>
<keyword evidence="3" id="KW-1185">Reference proteome</keyword>
<gene>
    <name evidence="2" type="ORF">BCR42DRAFT_183044</name>
</gene>
<keyword evidence="1" id="KW-0812">Transmembrane</keyword>
<comment type="caution">
    <text evidence="2">The sequence shown here is derived from an EMBL/GenBank/DDBJ whole genome shotgun (WGS) entry which is preliminary data.</text>
</comment>
<sequence length="100" mass="11509">MWLSEYEGNQKEREGIAACTYYCQDIDDLPLDMISFSGQIISSLHFAFESSGTIFLQIYQQVNLSLDLSMVYRSSLLPLLILLYLTWLLRIIYTISPSSI</sequence>
<evidence type="ECO:0000313" key="2">
    <source>
        <dbReference type="EMBL" id="ORZ05090.1"/>
    </source>
</evidence>
<keyword evidence="1" id="KW-1133">Transmembrane helix</keyword>
<evidence type="ECO:0000256" key="1">
    <source>
        <dbReference type="SAM" id="Phobius"/>
    </source>
</evidence>
<protein>
    <submittedName>
        <fullName evidence="2">Uncharacterized protein</fullName>
    </submittedName>
</protein>
<dbReference type="EMBL" id="MCGE01000046">
    <property type="protein sequence ID" value="ORZ05090.1"/>
    <property type="molecule type" value="Genomic_DNA"/>
</dbReference>